<proteinExistence type="predicted"/>
<dbReference type="AlphaFoldDB" id="A0A2N3WKS0"/>
<feature type="transmembrane region" description="Helical" evidence="1">
    <location>
        <begin position="80"/>
        <end position="100"/>
    </location>
</feature>
<dbReference type="EMBL" id="PJMY01000003">
    <property type="protein sequence ID" value="PKV94469.1"/>
    <property type="molecule type" value="Genomic_DNA"/>
</dbReference>
<feature type="transmembrane region" description="Helical" evidence="1">
    <location>
        <begin position="112"/>
        <end position="130"/>
    </location>
</feature>
<feature type="transmembrane region" description="Helical" evidence="1">
    <location>
        <begin position="170"/>
        <end position="191"/>
    </location>
</feature>
<comment type="caution">
    <text evidence="2">The sequence shown here is derived from an EMBL/GenBank/DDBJ whole genome shotgun (WGS) entry which is preliminary data.</text>
</comment>
<feature type="transmembrane region" description="Helical" evidence="1">
    <location>
        <begin position="203"/>
        <end position="223"/>
    </location>
</feature>
<organism evidence="2 3">
    <name type="scientific">Amycolatopsis echigonensis</name>
    <dbReference type="NCBI Taxonomy" id="2576905"/>
    <lineage>
        <taxon>Bacteria</taxon>
        <taxon>Bacillati</taxon>
        <taxon>Actinomycetota</taxon>
        <taxon>Actinomycetes</taxon>
        <taxon>Pseudonocardiales</taxon>
        <taxon>Pseudonocardiaceae</taxon>
        <taxon>Amycolatopsis</taxon>
    </lineage>
</organism>
<name>A0A2N3WKS0_9PSEU</name>
<accession>A0A2N3WKS0</accession>
<dbReference type="RefSeq" id="WP_101437889.1">
    <property type="nucleotide sequence ID" value="NZ_PJMY01000003.1"/>
</dbReference>
<gene>
    <name evidence="2" type="ORF">ATK30_5348</name>
</gene>
<dbReference type="OrthoDB" id="7698234at2"/>
<dbReference type="Pfam" id="PF06772">
    <property type="entry name" value="LtrA"/>
    <property type="match status" value="1"/>
</dbReference>
<dbReference type="PANTHER" id="PTHR36840:SF1">
    <property type="entry name" value="BLL5714 PROTEIN"/>
    <property type="match status" value="1"/>
</dbReference>
<reference evidence="2 3" key="1">
    <citation type="submission" date="2017-12" db="EMBL/GenBank/DDBJ databases">
        <title>Sequencing the genomes of 1000 Actinobacteria strains.</title>
        <authorList>
            <person name="Klenk H.-P."/>
        </authorList>
    </citation>
    <scope>NUCLEOTIDE SEQUENCE [LARGE SCALE GENOMIC DNA]</scope>
    <source>
        <strain evidence="2 3">DSM 45165</strain>
    </source>
</reference>
<keyword evidence="3" id="KW-1185">Reference proteome</keyword>
<sequence length="396" mass="42688">MPTRRLHLVRADEGHRVTTIELFFDLVFVYAITQTTELMSGRLSLLGLGEGLLVLMVLWWCWCSYAWLGTMIHVDHGIARLAMFGAMAVMFLVALAVPQALTNQPGGLDGPLLFVACYGVVRMLHLVAYLGAARHDAELRLVLLKMLRGLVPSLALLVIADVVGGPWQPALWVVALAVDYLNVYLTGPAGWRLHSPAHFAERFGLIVIIALGESIVAIGIGIGHVPITWLVAGSAICGIALSAGMWWTYFDLVAHVAESRLARAEGVARTKIATDSYTYLHLPLIAGIVLVALGLKKTFVTLSGSVNHSPVDALHGVALWALTGGLALYLVALSSLRRRNLGSWNRQRLVLAAVLLALTPLLGHVPAALLLLIVTASVLLLIAFERTSLARRPAAE</sequence>
<evidence type="ECO:0000313" key="2">
    <source>
        <dbReference type="EMBL" id="PKV94469.1"/>
    </source>
</evidence>
<dbReference type="Proteomes" id="UP000233750">
    <property type="component" value="Unassembled WGS sequence"/>
</dbReference>
<keyword evidence="1" id="KW-0812">Transmembrane</keyword>
<keyword evidence="1" id="KW-1133">Transmembrane helix</keyword>
<dbReference type="InterPro" id="IPR010640">
    <property type="entry name" value="Low_temperature_requirement_A"/>
</dbReference>
<feature type="transmembrane region" description="Helical" evidence="1">
    <location>
        <begin position="349"/>
        <end position="382"/>
    </location>
</feature>
<evidence type="ECO:0000256" key="1">
    <source>
        <dbReference type="SAM" id="Phobius"/>
    </source>
</evidence>
<feature type="transmembrane region" description="Helical" evidence="1">
    <location>
        <begin position="45"/>
        <end position="68"/>
    </location>
</feature>
<keyword evidence="1" id="KW-0472">Membrane</keyword>
<feature type="transmembrane region" description="Helical" evidence="1">
    <location>
        <begin position="315"/>
        <end position="337"/>
    </location>
</feature>
<feature type="transmembrane region" description="Helical" evidence="1">
    <location>
        <begin position="142"/>
        <end position="164"/>
    </location>
</feature>
<dbReference type="PANTHER" id="PTHR36840">
    <property type="entry name" value="BLL5714 PROTEIN"/>
    <property type="match status" value="1"/>
</dbReference>
<protein>
    <submittedName>
        <fullName evidence="2">Low temperature requirement protein LtrA</fullName>
    </submittedName>
</protein>
<evidence type="ECO:0000313" key="3">
    <source>
        <dbReference type="Proteomes" id="UP000233750"/>
    </source>
</evidence>
<feature type="transmembrane region" description="Helical" evidence="1">
    <location>
        <begin position="229"/>
        <end position="250"/>
    </location>
</feature>
<feature type="transmembrane region" description="Helical" evidence="1">
    <location>
        <begin position="277"/>
        <end position="295"/>
    </location>
</feature>